<dbReference type="AlphaFoldDB" id="A0A2B4R156"/>
<sequence>MLWTLEAQPSASAEEQRFRKPITSFECEKFEENWVLDGSRRKWAWLVKVLYQWRVEKNEAVVKLSYSGEPLIEENLDEMSDKRLGFALARFVAEARKGEGQEYRRKTLYEMIGTKNTNHIKQKQFDLKRPEKEKVGKITRIRTVAV</sequence>
<evidence type="ECO:0000313" key="1">
    <source>
        <dbReference type="EMBL" id="PFX11391.1"/>
    </source>
</evidence>
<dbReference type="EMBL" id="LSMT01002642">
    <property type="protein sequence ID" value="PFX11391.1"/>
    <property type="molecule type" value="Genomic_DNA"/>
</dbReference>
<accession>A0A2B4R156</accession>
<name>A0A2B4R156_STYPI</name>
<gene>
    <name evidence="1" type="ORF">AWC38_SpisGene24906</name>
</gene>
<organism evidence="1 2">
    <name type="scientific">Stylophora pistillata</name>
    <name type="common">Smooth cauliflower coral</name>
    <dbReference type="NCBI Taxonomy" id="50429"/>
    <lineage>
        <taxon>Eukaryota</taxon>
        <taxon>Metazoa</taxon>
        <taxon>Cnidaria</taxon>
        <taxon>Anthozoa</taxon>
        <taxon>Hexacorallia</taxon>
        <taxon>Scleractinia</taxon>
        <taxon>Astrocoeniina</taxon>
        <taxon>Pocilloporidae</taxon>
        <taxon>Stylophora</taxon>
    </lineage>
</organism>
<evidence type="ECO:0000313" key="2">
    <source>
        <dbReference type="Proteomes" id="UP000225706"/>
    </source>
</evidence>
<dbReference type="Proteomes" id="UP000225706">
    <property type="component" value="Unassembled WGS sequence"/>
</dbReference>
<keyword evidence="2" id="KW-1185">Reference proteome</keyword>
<comment type="caution">
    <text evidence="1">The sequence shown here is derived from an EMBL/GenBank/DDBJ whole genome shotgun (WGS) entry which is preliminary data.</text>
</comment>
<reference evidence="2" key="1">
    <citation type="journal article" date="2017" name="bioRxiv">
        <title>Comparative analysis of the genomes of Stylophora pistillata and Acropora digitifera provides evidence for extensive differences between species of corals.</title>
        <authorList>
            <person name="Voolstra C.R."/>
            <person name="Li Y."/>
            <person name="Liew Y.J."/>
            <person name="Baumgarten S."/>
            <person name="Zoccola D."/>
            <person name="Flot J.-F."/>
            <person name="Tambutte S."/>
            <person name="Allemand D."/>
            <person name="Aranda M."/>
        </authorList>
    </citation>
    <scope>NUCLEOTIDE SEQUENCE [LARGE SCALE GENOMIC DNA]</scope>
</reference>
<protein>
    <submittedName>
        <fullName evidence="1">Uncharacterized protein</fullName>
    </submittedName>
</protein>
<proteinExistence type="predicted"/>